<comment type="caution">
    <text evidence="3">The sequence shown here is derived from an EMBL/GenBank/DDBJ whole genome shotgun (WGS) entry which is preliminary data.</text>
</comment>
<dbReference type="PANTHER" id="PTHR30290:SF65">
    <property type="entry name" value="MONOACYL PHOSPHATIDYLINOSITOL TETRAMANNOSIDE-BINDING PROTEIN LPQW-RELATED"/>
    <property type="match status" value="1"/>
</dbReference>
<sequence length="599" mass="64686">MMTRPRVAAAATLALAALALTGCTAPASQVVQGSSIDVGWNQSFTSYNSLTSYGNRGANPAVAGATLSGFTFTNDVPEVVEDDSFGRYEVLSEDPLVVRFTVADGVTWSDGTAIDAADLLLEWAALSGAFNEPDFDASEFVDPDTRQFTDEFPTDVVYFDSGADPEFGLGLVTETPTVSEDKKSMTMAFDEPFIDFALAMPAPLPAHVVAANALDIDDVQEAKEAVYEAIETEDEEALAALSRFWNTGFNFEEMPDDESLLLSSGPYVVTDFVLDQYVTLSANSEYRGSRQPKIEEVTIRYLSEPLAQVQAFQNSELQVIVPQATADVWTALSGLEGTVVGGGEANFEHLDLQFAQSKSGSFDDPLVREAFLKVVPRQEIVDKLITPLTGSTELRDSQVFVPGAAGYEASVAANGSSEFASVDVEGAKELLAEAGNPNPEVCILYSPTNPRRSNEFLFIQQSAAQAGFNVTDCSSADWQDLLGTAGSYDAAIYGWEVTSLGILKGAPNTFATDGPTNRNFYSNPEVDALIDELTVEFDPERQVELLTEIDELVWGDFYGVPFYSNPMIAAYDQSVVTGISPSPVPPRAFWNIWDWAPAS</sequence>
<dbReference type="Pfam" id="PF00496">
    <property type="entry name" value="SBP_bac_5"/>
    <property type="match status" value="1"/>
</dbReference>
<protein>
    <submittedName>
        <fullName evidence="3">Peptide/nickel transport system substrate-binding protein</fullName>
    </submittedName>
</protein>
<evidence type="ECO:0000313" key="4">
    <source>
        <dbReference type="Proteomes" id="UP001160142"/>
    </source>
</evidence>
<feature type="chain" id="PRO_5045918279" evidence="1">
    <location>
        <begin position="28"/>
        <end position="599"/>
    </location>
</feature>
<organism evidence="3 4">
    <name type="scientific">Antiquaquibacter oligotrophicus</name>
    <dbReference type="NCBI Taxonomy" id="2880260"/>
    <lineage>
        <taxon>Bacteria</taxon>
        <taxon>Bacillati</taxon>
        <taxon>Actinomycetota</taxon>
        <taxon>Actinomycetes</taxon>
        <taxon>Micrococcales</taxon>
        <taxon>Microbacteriaceae</taxon>
        <taxon>Antiquaquibacter</taxon>
    </lineage>
</organism>
<dbReference type="InterPro" id="IPR039424">
    <property type="entry name" value="SBP_5"/>
</dbReference>
<keyword evidence="1" id="KW-0732">Signal</keyword>
<evidence type="ECO:0000259" key="2">
    <source>
        <dbReference type="Pfam" id="PF00496"/>
    </source>
</evidence>
<gene>
    <name evidence="3" type="ORF">M2152_000566</name>
</gene>
<dbReference type="CDD" id="cd08501">
    <property type="entry name" value="PBP2_Lpqw"/>
    <property type="match status" value="1"/>
</dbReference>
<dbReference type="Gene3D" id="3.40.190.10">
    <property type="entry name" value="Periplasmic binding protein-like II"/>
    <property type="match status" value="1"/>
</dbReference>
<proteinExistence type="predicted"/>
<feature type="signal peptide" evidence="1">
    <location>
        <begin position="1"/>
        <end position="27"/>
    </location>
</feature>
<evidence type="ECO:0000256" key="1">
    <source>
        <dbReference type="SAM" id="SignalP"/>
    </source>
</evidence>
<dbReference type="Gene3D" id="3.10.105.10">
    <property type="entry name" value="Dipeptide-binding Protein, Domain 3"/>
    <property type="match status" value="1"/>
</dbReference>
<reference evidence="3 4" key="1">
    <citation type="submission" date="2023-04" db="EMBL/GenBank/DDBJ databases">
        <title>Genome Encyclopedia of Bacteria and Archaea VI: Functional Genomics of Type Strains.</title>
        <authorList>
            <person name="Whitman W."/>
        </authorList>
    </citation>
    <scope>NUCLEOTIDE SEQUENCE [LARGE SCALE GENOMIC DNA]</scope>
    <source>
        <strain evidence="3 4">SG_E_30_P1</strain>
    </source>
</reference>
<name>A0ABT6KMI6_9MICO</name>
<feature type="domain" description="Solute-binding protein family 5" evidence="2">
    <location>
        <begin position="91"/>
        <end position="495"/>
    </location>
</feature>
<dbReference type="SUPFAM" id="SSF53850">
    <property type="entry name" value="Periplasmic binding protein-like II"/>
    <property type="match status" value="1"/>
</dbReference>
<dbReference type="PROSITE" id="PS51257">
    <property type="entry name" value="PROKAR_LIPOPROTEIN"/>
    <property type="match status" value="1"/>
</dbReference>
<dbReference type="InterPro" id="IPR000914">
    <property type="entry name" value="SBP_5_dom"/>
</dbReference>
<dbReference type="EMBL" id="JARXVQ010000001">
    <property type="protein sequence ID" value="MDH6180384.1"/>
    <property type="molecule type" value="Genomic_DNA"/>
</dbReference>
<dbReference type="Proteomes" id="UP001160142">
    <property type="component" value="Unassembled WGS sequence"/>
</dbReference>
<keyword evidence="4" id="KW-1185">Reference proteome</keyword>
<accession>A0ABT6KMI6</accession>
<dbReference type="PIRSF" id="PIRSF002741">
    <property type="entry name" value="MppA"/>
    <property type="match status" value="1"/>
</dbReference>
<dbReference type="InterPro" id="IPR030678">
    <property type="entry name" value="Peptide/Ni-bd"/>
</dbReference>
<evidence type="ECO:0000313" key="3">
    <source>
        <dbReference type="EMBL" id="MDH6180384.1"/>
    </source>
</evidence>
<dbReference type="PANTHER" id="PTHR30290">
    <property type="entry name" value="PERIPLASMIC BINDING COMPONENT OF ABC TRANSPORTER"/>
    <property type="match status" value="1"/>
</dbReference>